<dbReference type="InterPro" id="IPR014949">
    <property type="entry name" value="DUF1820"/>
</dbReference>
<proteinExistence type="predicted"/>
<gene>
    <name evidence="2" type="ORF">MGWOODY_XGa377</name>
</gene>
<evidence type="ECO:0000256" key="1">
    <source>
        <dbReference type="SAM" id="MobiDB-lite"/>
    </source>
</evidence>
<evidence type="ECO:0008006" key="3">
    <source>
        <dbReference type="Google" id="ProtNLM"/>
    </source>
</evidence>
<organism evidence="2">
    <name type="scientific">hydrothermal vent metagenome</name>
    <dbReference type="NCBI Taxonomy" id="652676"/>
    <lineage>
        <taxon>unclassified sequences</taxon>
        <taxon>metagenomes</taxon>
        <taxon>ecological metagenomes</taxon>
    </lineage>
</organism>
<name>A0A160TPR8_9ZZZZ</name>
<dbReference type="Pfam" id="PF08850">
    <property type="entry name" value="DUF1820"/>
    <property type="match status" value="1"/>
</dbReference>
<evidence type="ECO:0000313" key="2">
    <source>
        <dbReference type="EMBL" id="CUS49788.1"/>
    </source>
</evidence>
<dbReference type="PIRSF" id="PIRSF028538">
    <property type="entry name" value="DUF1820"/>
    <property type="match status" value="1"/>
</dbReference>
<dbReference type="AlphaFoldDB" id="A0A160TPR8"/>
<protein>
    <recommendedName>
        <fullName evidence="3">DUF1820 domain-containing protein</fullName>
    </recommendedName>
</protein>
<dbReference type="EMBL" id="CZRL01000007">
    <property type="protein sequence ID" value="CUS49788.1"/>
    <property type="molecule type" value="Genomic_DNA"/>
</dbReference>
<accession>A0A160TPR8</accession>
<reference evidence="2" key="1">
    <citation type="submission" date="2015-10" db="EMBL/GenBank/DDBJ databases">
        <authorList>
            <person name="Gilbert D.G."/>
        </authorList>
    </citation>
    <scope>NUCLEOTIDE SEQUENCE</scope>
</reference>
<feature type="region of interest" description="Disordered" evidence="1">
    <location>
        <begin position="85"/>
        <end position="111"/>
    </location>
</feature>
<feature type="compositionally biased region" description="Pro residues" evidence="1">
    <location>
        <begin position="101"/>
        <end position="111"/>
    </location>
</feature>
<sequence>MAQKSIFRVVFHSQGNVYELYAREVSQGAMYAFVEVGDIIFGERSKLVVDPSEEKLKSEFSEVKRTYIPLHAVIRIDEVEKEGKAKITPTDGEKIGNISPFPMPLKPPAID</sequence>